<dbReference type="EMBL" id="MN988534">
    <property type="protein sequence ID" value="QIG73889.1"/>
    <property type="molecule type" value="Genomic_DNA"/>
</dbReference>
<dbReference type="Gene3D" id="3.40.50.2000">
    <property type="entry name" value="Glycogen Phosphorylase B"/>
    <property type="match status" value="2"/>
</dbReference>
<dbReference type="GO" id="GO:0016740">
    <property type="term" value="F:transferase activity"/>
    <property type="evidence" value="ECO:0007669"/>
    <property type="project" value="UniProtKB-KW"/>
</dbReference>
<proteinExistence type="predicted"/>
<accession>A0A7S5RJX2</accession>
<keyword evidence="1" id="KW-0808">Transferase</keyword>
<organism evidence="1 2">
    <name type="scientific">Rhizobium phage RHph_N34</name>
    <dbReference type="NCBI Taxonomy" id="2509586"/>
    <lineage>
        <taxon>Viruses</taxon>
        <taxon>Duplodnaviria</taxon>
        <taxon>Heunggongvirae</taxon>
        <taxon>Uroviricota</taxon>
        <taxon>Caudoviricetes</taxon>
        <taxon>Pootjesviridae</taxon>
        <taxon>Staniewskivirinae</taxon>
        <taxon>Trinifflemingvirus</taxon>
        <taxon>Trinifflemingvirus N34</taxon>
    </lineage>
</organism>
<evidence type="ECO:0000313" key="2">
    <source>
        <dbReference type="Proteomes" id="UP000646667"/>
    </source>
</evidence>
<name>A0A7S5RJX2_9CAUD</name>
<protein>
    <submittedName>
        <fullName evidence="1">Putative glycosyltransferase protein</fullName>
    </submittedName>
</protein>
<keyword evidence="2" id="KW-1185">Reference proteome</keyword>
<reference evidence="1 2" key="1">
    <citation type="submission" date="2020-01" db="EMBL/GenBank/DDBJ databases">
        <title>Patterns of diversity and host range of bacteriophage communities associated with bean-nodulatin bacteria.</title>
        <authorList>
            <person name="Vann Cauwenberghe J."/>
            <person name="Santamaria R.I."/>
            <person name="Bustos P."/>
            <person name="Juarez S."/>
            <person name="Gonzalez V."/>
        </authorList>
    </citation>
    <scope>NUCLEOTIDE SEQUENCE [LARGE SCALE GENOMIC DNA]</scope>
    <source>
        <strain evidence="2">RHph</strain>
    </source>
</reference>
<dbReference type="Proteomes" id="UP000646667">
    <property type="component" value="Segment"/>
</dbReference>
<gene>
    <name evidence="1" type="ORF">EVC06_114</name>
</gene>
<dbReference type="SUPFAM" id="SSF53756">
    <property type="entry name" value="UDP-Glycosyltransferase/glycogen phosphorylase"/>
    <property type="match status" value="1"/>
</dbReference>
<evidence type="ECO:0000313" key="1">
    <source>
        <dbReference type="EMBL" id="QIG73889.1"/>
    </source>
</evidence>
<sequence length="371" mass="42809">MRILIINSFYYPLIANKGTGGSVRYCQSLHDVLRTNGHDVMHVTCKDSDILYPGQQHVLADRVDIMDESRKAKSDVTKKMALEVLKVHNDFKPDVIIDNSNKRILRTFGSKVNTPYIFMSHNITPIGSQDTSNIRDVLADLKIFHVGVSKLQNENYSGIFDDIIKVHLASMEFMVEEVQPAQNYAMHISRWDKYKAPWVVINKFLKYTKDIPVHFFTTFDGNDLEGTEKVLEKLRNNPRVIFHEDAPRTEMLDWISRAMVLLGNPIESAGITALEANQNGVPYFVHVLNDKTLAQSEYLCSEGMLKSHGDNYWRDFHEFVFNGQSLERRKKVAQWTRFVYGPLAFYQDHKRIIEKAIEMRASLQSESLDLF</sequence>